<dbReference type="GO" id="GO:0003723">
    <property type="term" value="F:RNA binding"/>
    <property type="evidence" value="ECO:0007669"/>
    <property type="project" value="UniProtKB-KW"/>
</dbReference>
<proteinExistence type="predicted"/>
<dbReference type="Pfam" id="PF17921">
    <property type="entry name" value="Integrase_H2C2"/>
    <property type="match status" value="1"/>
</dbReference>
<evidence type="ECO:0000256" key="8">
    <source>
        <dbReference type="SAM" id="MobiDB-lite"/>
    </source>
</evidence>
<dbReference type="InterPro" id="IPR041373">
    <property type="entry name" value="RT_RNaseH"/>
</dbReference>
<keyword evidence="1" id="KW-0808">Transferase</keyword>
<dbReference type="InterPro" id="IPR036397">
    <property type="entry name" value="RNaseH_sf"/>
</dbReference>
<dbReference type="GO" id="GO:0005634">
    <property type="term" value="C:nucleus"/>
    <property type="evidence" value="ECO:0007669"/>
    <property type="project" value="UniProtKB-ARBA"/>
</dbReference>
<dbReference type="GO" id="GO:0004519">
    <property type="term" value="F:endonuclease activity"/>
    <property type="evidence" value="ECO:0007669"/>
    <property type="project" value="UniProtKB-KW"/>
</dbReference>
<dbReference type="CDD" id="cd01647">
    <property type="entry name" value="RT_LTR"/>
    <property type="match status" value="1"/>
</dbReference>
<reference evidence="10 11" key="1">
    <citation type="journal article" name="Sci. Rep.">
        <title>Telomere-to-telomere assembled and centromere annotated genomes of the two main subspecies of the button mushroom Agaricus bisporus reveal especially polymorphic chromosome ends.</title>
        <authorList>
            <person name="Sonnenberg A.S.M."/>
            <person name="Sedaghat-Telgerd N."/>
            <person name="Lavrijssen B."/>
            <person name="Ohm R.A."/>
            <person name="Hendrickx P.M."/>
            <person name="Scholtmeijer K."/>
            <person name="Baars J.J.P."/>
            <person name="van Peer A."/>
        </authorList>
    </citation>
    <scope>NUCLEOTIDE SEQUENCE [LARGE SCALE GENOMIC DNA]</scope>
    <source>
        <strain evidence="10 11">H119_p4</strain>
    </source>
</reference>
<feature type="domain" description="Integrase catalytic" evidence="9">
    <location>
        <begin position="891"/>
        <end position="1050"/>
    </location>
</feature>
<dbReference type="SUPFAM" id="SSF56672">
    <property type="entry name" value="DNA/RNA polymerases"/>
    <property type="match status" value="1"/>
</dbReference>
<dbReference type="PANTHER" id="PTHR37984">
    <property type="entry name" value="PROTEIN CBG26694"/>
    <property type="match status" value="1"/>
</dbReference>
<keyword evidence="4" id="KW-0255">Endonuclease</keyword>
<keyword evidence="6" id="KW-0694">RNA-binding</keyword>
<accession>A0A8H7EXT0</accession>
<feature type="compositionally biased region" description="Basic and acidic residues" evidence="8">
    <location>
        <begin position="755"/>
        <end position="766"/>
    </location>
</feature>
<feature type="region of interest" description="Disordered" evidence="8">
    <location>
        <begin position="742"/>
        <end position="766"/>
    </location>
</feature>
<evidence type="ECO:0000256" key="5">
    <source>
        <dbReference type="ARBA" id="ARBA00022801"/>
    </source>
</evidence>
<dbReference type="InterPro" id="IPR043502">
    <property type="entry name" value="DNA/RNA_pol_sf"/>
</dbReference>
<dbReference type="InterPro" id="IPR001584">
    <property type="entry name" value="Integrase_cat-core"/>
</dbReference>
<organism evidence="10 11">
    <name type="scientific">Agaricus bisporus var. burnettii</name>
    <dbReference type="NCBI Taxonomy" id="192524"/>
    <lineage>
        <taxon>Eukaryota</taxon>
        <taxon>Fungi</taxon>
        <taxon>Dikarya</taxon>
        <taxon>Basidiomycota</taxon>
        <taxon>Agaricomycotina</taxon>
        <taxon>Agaricomycetes</taxon>
        <taxon>Agaricomycetidae</taxon>
        <taxon>Agaricales</taxon>
        <taxon>Agaricineae</taxon>
        <taxon>Agaricaceae</taxon>
        <taxon>Agaricus</taxon>
    </lineage>
</organism>
<dbReference type="Gene3D" id="3.10.10.10">
    <property type="entry name" value="HIV Type 1 Reverse Transcriptase, subunit A, domain 1"/>
    <property type="match status" value="1"/>
</dbReference>
<dbReference type="FunFam" id="1.10.340.70:FF:000001">
    <property type="entry name" value="Retrovirus-related Pol polyprotein from transposon gypsy-like Protein"/>
    <property type="match status" value="1"/>
</dbReference>
<evidence type="ECO:0000256" key="3">
    <source>
        <dbReference type="ARBA" id="ARBA00022722"/>
    </source>
</evidence>
<sequence>MNKQGRVYITETLPVKVDKFTKDELKALYLTRSEVTNRKDEVLLQTFIQETGTVEGSRKKTKALEEHGGEMALSFAKKYKPVSLKVRPVLGELPEKFRIIRNIKGNPLATLPELPIKPPEFRPKGRYTDDRKEKMDTRHEGDFLLPEERKLMHWLIAEQNEAFAWDDSERGSFKAEYFPPIDIPTVAHIPWVLKPFRIPPSIHDEVCKMIRRKIDAGVYEPSNSSYRSKWFCVIKKDGKSLRIVHSLEPLNEVTIAHSGLPPATEELAMHFAGRACNGILDLYVGYDERLLAESSRDLTTFQTPFGALRLVTLPMGWTNSVPIFHDDVTYILRDEIPEYTMPYIDDVPIRGPKTRYEQKDGSYEVLKGNPGIRRFVYEHMNNTNRILQRMKYSGGTFSGPKTTICADKITIVGFDCSYEGRRPTTDTIGKILNWGDCENTTDVRAFLGTAVMCRNHIAKFVAIAAPLYELCKAGVSFQWGVVEKAAQEELKQKIKECFHTRNPKFPSKQPIVMAVDSSWRAVGYYLYQRDEEDPTKIHYIKFNSMLMDDRQQRYSQPKRELVGLRMALEEENYLLRGCRNLVVETDAKYLYGMLNNPGRMPNATVNRWVDYIRTNFFFILMHRKGKGFGPDGLSRRRAYPGDKFARNFDDGSDDEGEEFVLVKGNPEDEDPLPLEEFIDEIDTRTGFLQQVVKDSPELQLELEATKAVVRQEIRERRLLATRQDYPESVKVFITTVADQEEAALDSEDLPEAPYDEGRRTASAREQDARLPKIKDWLERKPKNSVAEKELSQSDAKFIRAASHFWLSKDGRLYRKTGNSSYLQLVVESDRRMTIMKECHDNTGHRGAYATNRLIAQRFWWPEMEGDITWFVKTCHLCQLRQRMAMELPPVVTHTPSIFQVLHADTVHMTPASNGCKYIVHGRCSLSSWMEARALRKEDARSIGQWLFEDIICRWGTVVKIVTDNGSPFRKAVKWLEEKYNIKGVAISPYNSQANRTIERPHWDLRQMLYKATGGDVKKWFFYLSHVTWADRITIRKGTGCSPYFMITGAHPTLPLDIIEATWLVTYPETIATNSELIGLRAQALAKHVRHVEAMRERLSKEKLRRVMKLQEDNRYKIKDFSFEKGELVLVKNTAIEMSADRKMKPRYLGPMVVVRRLRGGAYILADYNGAVWQNKVAAFRVIPYLARKKIEFNEELQTLLDSTEEELNWLENEHSSEDITEAFITEEEADSDL</sequence>
<dbReference type="InterPro" id="IPR050951">
    <property type="entry name" value="Retrovirus_Pol_polyprotein"/>
</dbReference>
<keyword evidence="7" id="KW-0695">RNA-directed DNA polymerase</keyword>
<evidence type="ECO:0000256" key="1">
    <source>
        <dbReference type="ARBA" id="ARBA00022679"/>
    </source>
</evidence>
<dbReference type="Proteomes" id="UP000629468">
    <property type="component" value="Unassembled WGS sequence"/>
</dbReference>
<feature type="compositionally biased region" description="Acidic residues" evidence="8">
    <location>
        <begin position="742"/>
        <end position="754"/>
    </location>
</feature>
<dbReference type="AlphaFoldDB" id="A0A8H7EXT0"/>
<evidence type="ECO:0000256" key="4">
    <source>
        <dbReference type="ARBA" id="ARBA00022759"/>
    </source>
</evidence>
<evidence type="ECO:0000313" key="11">
    <source>
        <dbReference type="Proteomes" id="UP000629468"/>
    </source>
</evidence>
<evidence type="ECO:0000256" key="2">
    <source>
        <dbReference type="ARBA" id="ARBA00022695"/>
    </source>
</evidence>
<dbReference type="SUPFAM" id="SSF53098">
    <property type="entry name" value="Ribonuclease H-like"/>
    <property type="match status" value="1"/>
</dbReference>
<evidence type="ECO:0000256" key="6">
    <source>
        <dbReference type="ARBA" id="ARBA00022884"/>
    </source>
</evidence>
<dbReference type="PROSITE" id="PS50994">
    <property type="entry name" value="INTEGRASE"/>
    <property type="match status" value="1"/>
</dbReference>
<evidence type="ECO:0000256" key="7">
    <source>
        <dbReference type="ARBA" id="ARBA00022918"/>
    </source>
</evidence>
<protein>
    <recommendedName>
        <fullName evidence="9">Integrase catalytic domain-containing protein</fullName>
    </recommendedName>
</protein>
<dbReference type="GO" id="GO:0015074">
    <property type="term" value="P:DNA integration"/>
    <property type="evidence" value="ECO:0007669"/>
    <property type="project" value="InterPro"/>
</dbReference>
<evidence type="ECO:0000313" key="10">
    <source>
        <dbReference type="EMBL" id="KAF7762519.1"/>
    </source>
</evidence>
<dbReference type="InterPro" id="IPR012337">
    <property type="entry name" value="RNaseH-like_sf"/>
</dbReference>
<dbReference type="Gene3D" id="3.30.420.10">
    <property type="entry name" value="Ribonuclease H-like superfamily/Ribonuclease H"/>
    <property type="match status" value="1"/>
</dbReference>
<name>A0A8H7EXT0_AGABI</name>
<keyword evidence="5" id="KW-0378">Hydrolase</keyword>
<dbReference type="Pfam" id="PF17917">
    <property type="entry name" value="RT_RNaseH"/>
    <property type="match status" value="1"/>
</dbReference>
<dbReference type="InterPro" id="IPR041588">
    <property type="entry name" value="Integrase_H2C2"/>
</dbReference>
<dbReference type="GO" id="GO:0003964">
    <property type="term" value="F:RNA-directed DNA polymerase activity"/>
    <property type="evidence" value="ECO:0007669"/>
    <property type="project" value="UniProtKB-KW"/>
</dbReference>
<dbReference type="Gene3D" id="1.10.340.70">
    <property type="match status" value="1"/>
</dbReference>
<dbReference type="EMBL" id="JABXXO010000012">
    <property type="protein sequence ID" value="KAF7762519.1"/>
    <property type="molecule type" value="Genomic_DNA"/>
</dbReference>
<dbReference type="Gene3D" id="3.30.70.270">
    <property type="match status" value="2"/>
</dbReference>
<dbReference type="PANTHER" id="PTHR37984:SF5">
    <property type="entry name" value="PROTEIN NYNRIN-LIKE"/>
    <property type="match status" value="1"/>
</dbReference>
<comment type="caution">
    <text evidence="10">The sequence shown here is derived from an EMBL/GenBank/DDBJ whole genome shotgun (WGS) entry which is preliminary data.</text>
</comment>
<keyword evidence="2" id="KW-0548">Nucleotidyltransferase</keyword>
<gene>
    <name evidence="10" type="ORF">Agabi119p4_9112</name>
</gene>
<dbReference type="GO" id="GO:0016787">
    <property type="term" value="F:hydrolase activity"/>
    <property type="evidence" value="ECO:0007669"/>
    <property type="project" value="UniProtKB-KW"/>
</dbReference>
<dbReference type="InterPro" id="IPR043128">
    <property type="entry name" value="Rev_trsase/Diguanyl_cyclase"/>
</dbReference>
<keyword evidence="3" id="KW-0540">Nuclease</keyword>
<evidence type="ECO:0000259" key="9">
    <source>
        <dbReference type="PROSITE" id="PS50994"/>
    </source>
</evidence>